<sequence length="124" mass="14641">MYSKRYKQIIWNDTAANPYSKENLARRLLTYTDDAEKIQALTGFNEKKQDALREKNSQAVKVFNDFLLHIMECQNQGIDFRSSRNGADLDTAVMEVLDLTEEQYILHKQSILRRLERKRNKRSV</sequence>
<gene>
    <name evidence="1" type="ORF">D8802_03605</name>
</gene>
<dbReference type="Proteomes" id="UP000280182">
    <property type="component" value="Unassembled WGS sequence"/>
</dbReference>
<dbReference type="AlphaFoldDB" id="A0A3R9KGR9"/>
<accession>A0A3R9KGR9</accession>
<dbReference type="EMBL" id="RJPJ01000003">
    <property type="protein sequence ID" value="RSJ68089.1"/>
    <property type="molecule type" value="Genomic_DNA"/>
</dbReference>
<proteinExistence type="predicted"/>
<organism evidence="1 2">
    <name type="scientific">Streptococcus oralis</name>
    <dbReference type="NCBI Taxonomy" id="1303"/>
    <lineage>
        <taxon>Bacteria</taxon>
        <taxon>Bacillati</taxon>
        <taxon>Bacillota</taxon>
        <taxon>Bacilli</taxon>
        <taxon>Lactobacillales</taxon>
        <taxon>Streptococcaceae</taxon>
        <taxon>Streptococcus</taxon>
    </lineage>
</organism>
<evidence type="ECO:0000313" key="1">
    <source>
        <dbReference type="EMBL" id="RSJ68089.1"/>
    </source>
</evidence>
<dbReference type="OrthoDB" id="10014177at2"/>
<evidence type="ECO:0000313" key="2">
    <source>
        <dbReference type="Proteomes" id="UP000280182"/>
    </source>
</evidence>
<protein>
    <submittedName>
        <fullName evidence="1">Uncharacterized protein</fullName>
    </submittedName>
</protein>
<reference evidence="1 2" key="1">
    <citation type="submission" date="2018-11" db="EMBL/GenBank/DDBJ databases">
        <title>Species Designations Belie Phenotypic and Genotypic Heterogeneity in Oral Streptococci.</title>
        <authorList>
            <person name="Velsko I."/>
        </authorList>
    </citation>
    <scope>NUCLEOTIDE SEQUENCE [LARGE SCALE GENOMIC DNA]</scope>
    <source>
        <strain evidence="1 2">BCC12</strain>
    </source>
</reference>
<comment type="caution">
    <text evidence="1">The sequence shown here is derived from an EMBL/GenBank/DDBJ whole genome shotgun (WGS) entry which is preliminary data.</text>
</comment>
<dbReference type="RefSeq" id="WP_125394831.1">
    <property type="nucleotide sequence ID" value="NZ_RJPJ01000003.1"/>
</dbReference>
<name>A0A3R9KGR9_STROR</name>